<dbReference type="GO" id="GO:0022857">
    <property type="term" value="F:transmembrane transporter activity"/>
    <property type="evidence" value="ECO:0007669"/>
    <property type="project" value="InterPro"/>
</dbReference>
<feature type="domain" description="Multidrug resistance protein MdtA-like barrel-sandwich hybrid" evidence="10">
    <location>
        <begin position="44"/>
        <end position="182"/>
    </location>
</feature>
<dbReference type="RefSeq" id="WP_127162266.1">
    <property type="nucleotide sequence ID" value="NZ_CP029822.1"/>
</dbReference>
<keyword evidence="13" id="KW-1185">Reference proteome</keyword>
<evidence type="ECO:0000256" key="8">
    <source>
        <dbReference type="SAM" id="Phobius"/>
    </source>
</evidence>
<keyword evidence="6 8" id="KW-0472">Membrane</keyword>
<evidence type="ECO:0000256" key="5">
    <source>
        <dbReference type="ARBA" id="ARBA00023054"/>
    </source>
</evidence>
<proteinExistence type="inferred from homology"/>
<evidence type="ECO:0000256" key="6">
    <source>
        <dbReference type="ARBA" id="ARBA00023136"/>
    </source>
</evidence>
<comment type="subcellular location">
    <subcellularLocation>
        <location evidence="1">Membrane</location>
        <topology evidence="1">Single-pass membrane protein</topology>
    </subcellularLocation>
</comment>
<dbReference type="AlphaFoldDB" id="A0A3Q9JMZ3"/>
<evidence type="ECO:0000313" key="12">
    <source>
        <dbReference type="EMBL" id="AZS50123.1"/>
    </source>
</evidence>
<protein>
    <submittedName>
        <fullName evidence="12">HlyD family secretion protein</fullName>
    </submittedName>
</protein>
<name>A0A3Q9JMZ3_9GAMM</name>
<dbReference type="GO" id="GO:0016020">
    <property type="term" value="C:membrane"/>
    <property type="evidence" value="ECO:0007669"/>
    <property type="project" value="InterPro"/>
</dbReference>
<dbReference type="Pfam" id="PF25876">
    <property type="entry name" value="HH_MFP_RND"/>
    <property type="match status" value="1"/>
</dbReference>
<dbReference type="InterPro" id="IPR058625">
    <property type="entry name" value="MdtA-like_BSH"/>
</dbReference>
<evidence type="ECO:0000256" key="4">
    <source>
        <dbReference type="ARBA" id="ARBA00022989"/>
    </source>
</evidence>
<evidence type="ECO:0000259" key="10">
    <source>
        <dbReference type="Pfam" id="PF25917"/>
    </source>
</evidence>
<dbReference type="PANTHER" id="PTHR30367">
    <property type="entry name" value="P-HYDROXYBENZOIC ACID EFFLUX PUMP SUBUNIT AAEA-RELATED"/>
    <property type="match status" value="1"/>
</dbReference>
<feature type="domain" description="p-hydroxybenzoic acid efflux pump subunit AaeA-like beta-barrel" evidence="11">
    <location>
        <begin position="185"/>
        <end position="282"/>
    </location>
</feature>
<accession>A0A3Q9JMZ3</accession>
<dbReference type="Gene3D" id="2.40.50.100">
    <property type="match status" value="1"/>
</dbReference>
<dbReference type="Pfam" id="PF25917">
    <property type="entry name" value="BSH_RND"/>
    <property type="match status" value="1"/>
</dbReference>
<sequence>MKAIGKYALSVIMLFIIITVIYHFWGFYTLGPWTRDAKIRVEISQISAEVSGQLVELPIIDNQEVKKGDLLFKLDPRDYKIQLDNADAALEELKASRENAKRLYQRRARAGLSVSKENLDSAKTDLDTYDAKIKQAKANLDKAKLDLTRTAVYAPTDGYITNLKLRVSDYVNTGTSLFALVDKNSFYVMAYFEETKLGFLKIGKKVEITSYSGNKKITGVITGIGRAIIDQSASTGDLLIQDVQPNYPWVRLAQRVPVKIETDDWAAYQQPLIAGTTCFVKIIDKD</sequence>
<gene>
    <name evidence="12" type="ORF">DM558_04730</name>
</gene>
<dbReference type="InterPro" id="IPR058624">
    <property type="entry name" value="MdtA-like_HH"/>
</dbReference>
<dbReference type="Pfam" id="PF25963">
    <property type="entry name" value="Beta-barrel_AAEA"/>
    <property type="match status" value="1"/>
</dbReference>
<feature type="coiled-coil region" evidence="7">
    <location>
        <begin position="83"/>
        <end position="146"/>
    </location>
</feature>
<dbReference type="NCBIfam" id="TIGR01730">
    <property type="entry name" value="RND_mfp"/>
    <property type="match status" value="1"/>
</dbReference>
<dbReference type="Proteomes" id="UP000273143">
    <property type="component" value="Chromosome"/>
</dbReference>
<organism evidence="12 13">
    <name type="scientific">Entomomonas moraniae</name>
    <dbReference type="NCBI Taxonomy" id="2213226"/>
    <lineage>
        <taxon>Bacteria</taxon>
        <taxon>Pseudomonadati</taxon>
        <taxon>Pseudomonadota</taxon>
        <taxon>Gammaproteobacteria</taxon>
        <taxon>Pseudomonadales</taxon>
        <taxon>Pseudomonadaceae</taxon>
        <taxon>Entomomonas</taxon>
    </lineage>
</organism>
<dbReference type="KEGG" id="emo:DM558_04730"/>
<dbReference type="InterPro" id="IPR050393">
    <property type="entry name" value="MFP_Efflux_Pump"/>
</dbReference>
<evidence type="ECO:0000256" key="1">
    <source>
        <dbReference type="ARBA" id="ARBA00004167"/>
    </source>
</evidence>
<comment type="similarity">
    <text evidence="2">Belongs to the membrane fusion protein (MFP) (TC 8.A.1) family.</text>
</comment>
<dbReference type="EMBL" id="CP029822">
    <property type="protein sequence ID" value="AZS50123.1"/>
    <property type="molecule type" value="Genomic_DNA"/>
</dbReference>
<evidence type="ECO:0000256" key="3">
    <source>
        <dbReference type="ARBA" id="ARBA00022692"/>
    </source>
</evidence>
<dbReference type="InterPro" id="IPR006143">
    <property type="entry name" value="RND_pump_MFP"/>
</dbReference>
<evidence type="ECO:0000313" key="13">
    <source>
        <dbReference type="Proteomes" id="UP000273143"/>
    </source>
</evidence>
<reference evidence="13" key="1">
    <citation type="submission" date="2018-06" db="EMBL/GenBank/DDBJ databases">
        <title>Complete genome of Pseudomonas insecticola strain QZS01.</title>
        <authorList>
            <person name="Wang J."/>
            <person name="Su Q."/>
        </authorList>
    </citation>
    <scope>NUCLEOTIDE SEQUENCE [LARGE SCALE GENOMIC DNA]</scope>
    <source>
        <strain evidence="13">QZS01</strain>
    </source>
</reference>
<keyword evidence="3 8" id="KW-0812">Transmembrane</keyword>
<evidence type="ECO:0000256" key="2">
    <source>
        <dbReference type="ARBA" id="ARBA00009477"/>
    </source>
</evidence>
<evidence type="ECO:0000256" key="7">
    <source>
        <dbReference type="SAM" id="Coils"/>
    </source>
</evidence>
<evidence type="ECO:0000259" key="9">
    <source>
        <dbReference type="Pfam" id="PF25876"/>
    </source>
</evidence>
<dbReference type="InterPro" id="IPR058634">
    <property type="entry name" value="AaeA-lik-b-barrel"/>
</dbReference>
<dbReference type="Gene3D" id="2.40.30.170">
    <property type="match status" value="1"/>
</dbReference>
<feature type="domain" description="Multidrug resistance protein MdtA-like alpha-helical hairpin" evidence="9">
    <location>
        <begin position="82"/>
        <end position="149"/>
    </location>
</feature>
<dbReference type="SUPFAM" id="SSF111369">
    <property type="entry name" value="HlyD-like secretion proteins"/>
    <property type="match status" value="1"/>
</dbReference>
<evidence type="ECO:0000259" key="11">
    <source>
        <dbReference type="Pfam" id="PF25963"/>
    </source>
</evidence>
<feature type="transmembrane region" description="Helical" evidence="8">
    <location>
        <begin position="7"/>
        <end position="28"/>
    </location>
</feature>
<dbReference type="PANTHER" id="PTHR30367:SF1">
    <property type="entry name" value="MULTIDRUG RESISTANCE PROTEIN MDTN"/>
    <property type="match status" value="1"/>
</dbReference>
<keyword evidence="5 7" id="KW-0175">Coiled coil</keyword>
<keyword evidence="4 8" id="KW-1133">Transmembrane helix</keyword>